<protein>
    <submittedName>
        <fullName evidence="1">Uncharacterized protein</fullName>
    </submittedName>
</protein>
<keyword evidence="2" id="KW-1185">Reference proteome</keyword>
<proteinExistence type="predicted"/>
<dbReference type="Proteomes" id="UP000605846">
    <property type="component" value="Unassembled WGS sequence"/>
</dbReference>
<dbReference type="AlphaFoldDB" id="A0A8H7EU13"/>
<gene>
    <name evidence="1" type="ORF">EC973_001036</name>
</gene>
<feature type="non-terminal residue" evidence="1">
    <location>
        <position position="52"/>
    </location>
</feature>
<accession>A0A8H7EU13</accession>
<organism evidence="1 2">
    <name type="scientific">Apophysomyces ossiformis</name>
    <dbReference type="NCBI Taxonomy" id="679940"/>
    <lineage>
        <taxon>Eukaryota</taxon>
        <taxon>Fungi</taxon>
        <taxon>Fungi incertae sedis</taxon>
        <taxon>Mucoromycota</taxon>
        <taxon>Mucoromycotina</taxon>
        <taxon>Mucoromycetes</taxon>
        <taxon>Mucorales</taxon>
        <taxon>Mucorineae</taxon>
        <taxon>Mucoraceae</taxon>
        <taxon>Apophysomyces</taxon>
    </lineage>
</organism>
<dbReference type="EMBL" id="JABAYA010000012">
    <property type="protein sequence ID" value="KAF7730990.1"/>
    <property type="molecule type" value="Genomic_DNA"/>
</dbReference>
<reference evidence="1" key="1">
    <citation type="submission" date="2020-01" db="EMBL/GenBank/DDBJ databases">
        <title>Genome Sequencing of Three Apophysomyces-Like Fungal Strains Confirms a Novel Fungal Genus in the Mucoromycota with divergent Burkholderia-like Endosymbiotic Bacteria.</title>
        <authorList>
            <person name="Stajich J.E."/>
            <person name="Macias A.M."/>
            <person name="Carter-House D."/>
            <person name="Lovett B."/>
            <person name="Kasson L.R."/>
            <person name="Berry K."/>
            <person name="Grigoriev I."/>
            <person name="Chang Y."/>
            <person name="Spatafora J."/>
            <person name="Kasson M.T."/>
        </authorList>
    </citation>
    <scope>NUCLEOTIDE SEQUENCE</scope>
    <source>
        <strain evidence="1">NRRL A-21654</strain>
    </source>
</reference>
<evidence type="ECO:0000313" key="2">
    <source>
        <dbReference type="Proteomes" id="UP000605846"/>
    </source>
</evidence>
<evidence type="ECO:0000313" key="1">
    <source>
        <dbReference type="EMBL" id="KAF7730990.1"/>
    </source>
</evidence>
<sequence length="52" mass="5950">MLANTVLVAHVTANGEELHDLDDGKMEDDRLEIIKQAYKDQGLQEYEAEYII</sequence>
<name>A0A8H7EU13_9FUNG</name>
<comment type="caution">
    <text evidence="1">The sequence shown here is derived from an EMBL/GenBank/DDBJ whole genome shotgun (WGS) entry which is preliminary data.</text>
</comment>